<feature type="region of interest" description="Disordered" evidence="1">
    <location>
        <begin position="90"/>
        <end position="126"/>
    </location>
</feature>
<keyword evidence="3" id="KW-1185">Reference proteome</keyword>
<evidence type="ECO:0000256" key="1">
    <source>
        <dbReference type="SAM" id="MobiDB-lite"/>
    </source>
</evidence>
<dbReference type="Proteomes" id="UP001642406">
    <property type="component" value="Unassembled WGS sequence"/>
</dbReference>
<evidence type="ECO:0000313" key="3">
    <source>
        <dbReference type="Proteomes" id="UP001642406"/>
    </source>
</evidence>
<organism evidence="2 3">
    <name type="scientific">Sporothrix bragantina</name>
    <dbReference type="NCBI Taxonomy" id="671064"/>
    <lineage>
        <taxon>Eukaryota</taxon>
        <taxon>Fungi</taxon>
        <taxon>Dikarya</taxon>
        <taxon>Ascomycota</taxon>
        <taxon>Pezizomycotina</taxon>
        <taxon>Sordariomycetes</taxon>
        <taxon>Sordariomycetidae</taxon>
        <taxon>Ophiostomatales</taxon>
        <taxon>Ophiostomataceae</taxon>
        <taxon>Sporothrix</taxon>
    </lineage>
</organism>
<feature type="compositionally biased region" description="Basic residues" evidence="1">
    <location>
        <begin position="56"/>
        <end position="69"/>
    </location>
</feature>
<feature type="compositionally biased region" description="Low complexity" evidence="1">
    <location>
        <begin position="103"/>
        <end position="122"/>
    </location>
</feature>
<proteinExistence type="predicted"/>
<name>A0ABP0BVU4_9PEZI</name>
<protein>
    <submittedName>
        <fullName evidence="2">Uncharacterized protein</fullName>
    </submittedName>
</protein>
<evidence type="ECO:0000313" key="2">
    <source>
        <dbReference type="EMBL" id="CAK7223822.1"/>
    </source>
</evidence>
<accession>A0ABP0BVU4</accession>
<comment type="caution">
    <text evidence="2">The sequence shown here is derived from an EMBL/GenBank/DDBJ whole genome shotgun (WGS) entry which is preliminary data.</text>
</comment>
<reference evidence="2 3" key="1">
    <citation type="submission" date="2024-01" db="EMBL/GenBank/DDBJ databases">
        <authorList>
            <person name="Allen C."/>
            <person name="Tagirdzhanova G."/>
        </authorList>
    </citation>
    <scope>NUCLEOTIDE SEQUENCE [LARGE SCALE GENOMIC DNA]</scope>
</reference>
<dbReference type="EMBL" id="CAWUHC010000046">
    <property type="protein sequence ID" value="CAK7223822.1"/>
    <property type="molecule type" value="Genomic_DNA"/>
</dbReference>
<feature type="compositionally biased region" description="Pro residues" evidence="1">
    <location>
        <begin position="1"/>
        <end position="10"/>
    </location>
</feature>
<gene>
    <name evidence="2" type="ORF">SBRCBS47491_005336</name>
</gene>
<sequence length="441" mass="45970">MSSSSPPPSPTITRRQRTRGHRVSFGTNISNSKAPGFFSQLAAASAATIPVAPKSSFRHGHHHAHHGHNHSQSQSQYPQVYKASHLDRRARVEDVEDEDDVPSGRAGKANSSNNNAGGRAKSVPLGGPVLDPSLPTITASAAAGFSDGPGGPPGVGGHPGYTGINPATGVNPIFTHLNNGGLPQHPYPVQAFPTFLPAANMSAAQGYNIAATATHAVNGIDPTAITGLSFLPAVPDATNGPMLHTYVPRNDAPGQANIVYMQQPQQQQSMYSTAAGVPLAIATTTTPVMAYPQAGVNQPIYVHQQPGVTYMTAGGIGGMGGGGGPPVVMMPGMSGPGGNYMVGGGGIGGFSGAGGGIHPEPAMGVGQTPNEVLQEQLEFAYANNLYEPQDFKPADDDKSRFYWLRELDGNWTQRSRATIDHLGCRWYITDGGVFYAVRLPD</sequence>
<feature type="region of interest" description="Disordered" evidence="1">
    <location>
        <begin position="55"/>
        <end position="78"/>
    </location>
</feature>
<feature type="region of interest" description="Disordered" evidence="1">
    <location>
        <begin position="1"/>
        <end position="34"/>
    </location>
</feature>